<feature type="domain" description="Glycosyl hydrolase 94 catalytic" evidence="5">
    <location>
        <begin position="2343"/>
        <end position="2767"/>
    </location>
</feature>
<dbReference type="PANTHER" id="PTHR37469:SF2">
    <property type="entry name" value="CELLOBIONIC ACID PHOSPHORYLASE"/>
    <property type="match status" value="1"/>
</dbReference>
<dbReference type="Pfam" id="PF10091">
    <property type="entry name" value="Glycoamylase"/>
    <property type="match status" value="1"/>
</dbReference>
<feature type="domain" description="Glycosyl hydrolase 94 supersandwich" evidence="3">
    <location>
        <begin position="2056"/>
        <end position="2309"/>
    </location>
</feature>
<dbReference type="InterPro" id="IPR033432">
    <property type="entry name" value="GH94_catalytic"/>
</dbReference>
<feature type="domain" description="Glycosyl hydrolase 94 supersandwich" evidence="3">
    <location>
        <begin position="1533"/>
        <end position="1796"/>
    </location>
</feature>
<dbReference type="EMBL" id="JAHWQX010000002">
    <property type="protein sequence ID" value="MBW3097401.1"/>
    <property type="molecule type" value="Genomic_DNA"/>
</dbReference>
<dbReference type="InterPro" id="IPR019282">
    <property type="entry name" value="Glycoamylase-like_cons_dom"/>
</dbReference>
<feature type="region of interest" description="Disordered" evidence="1">
    <location>
        <begin position="326"/>
        <end position="357"/>
    </location>
</feature>
<evidence type="ECO:0000259" key="4">
    <source>
        <dbReference type="Pfam" id="PF10091"/>
    </source>
</evidence>
<organism evidence="6 7">
    <name type="scientific">Pseudohoeflea coraliihabitans</name>
    <dbReference type="NCBI Taxonomy" id="2860393"/>
    <lineage>
        <taxon>Bacteria</taxon>
        <taxon>Pseudomonadati</taxon>
        <taxon>Pseudomonadota</taxon>
        <taxon>Alphaproteobacteria</taxon>
        <taxon>Hyphomicrobiales</taxon>
        <taxon>Rhizobiaceae</taxon>
        <taxon>Pseudohoeflea</taxon>
    </lineage>
</organism>
<dbReference type="SMART" id="SM01068">
    <property type="entry name" value="CBM_X"/>
    <property type="match status" value="2"/>
</dbReference>
<reference evidence="6" key="1">
    <citation type="submission" date="2021-07" db="EMBL/GenBank/DDBJ databases">
        <title>Pseudohoeflea marina sp. nov. a polyhydroxyalcanoate-producing bacterium.</title>
        <authorList>
            <person name="Zheng W."/>
            <person name="Yu S."/>
            <person name="Huang Y."/>
        </authorList>
    </citation>
    <scope>NUCLEOTIDE SEQUENCE</scope>
    <source>
        <strain evidence="6">DP4N28-3</strain>
    </source>
</reference>
<feature type="transmembrane region" description="Helical" evidence="2">
    <location>
        <begin position="935"/>
        <end position="954"/>
    </location>
</feature>
<evidence type="ECO:0000256" key="1">
    <source>
        <dbReference type="SAM" id="MobiDB-lite"/>
    </source>
</evidence>
<gene>
    <name evidence="6" type="ORF">KY465_08920</name>
</gene>
<dbReference type="InterPro" id="IPR052047">
    <property type="entry name" value="GH94_Enzymes"/>
</dbReference>
<keyword evidence="2" id="KW-0472">Membrane</keyword>
<evidence type="ECO:0000259" key="5">
    <source>
        <dbReference type="Pfam" id="PF17167"/>
    </source>
</evidence>
<feature type="region of interest" description="Disordered" evidence="1">
    <location>
        <begin position="1502"/>
        <end position="1524"/>
    </location>
</feature>
<dbReference type="Pfam" id="PF06165">
    <property type="entry name" value="GH94_b-supersand"/>
    <property type="match status" value="2"/>
</dbReference>
<dbReference type="CDD" id="cd11753">
    <property type="entry name" value="GH94N_ChvB_NdvB_2_like"/>
    <property type="match status" value="1"/>
</dbReference>
<feature type="compositionally biased region" description="Low complexity" evidence="1">
    <location>
        <begin position="2019"/>
        <end position="2032"/>
    </location>
</feature>
<proteinExistence type="predicted"/>
<dbReference type="RefSeq" id="WP_219201314.1">
    <property type="nucleotide sequence ID" value="NZ_JAHWQX010000002.1"/>
</dbReference>
<evidence type="ECO:0000313" key="6">
    <source>
        <dbReference type="EMBL" id="MBW3097401.1"/>
    </source>
</evidence>
<feature type="transmembrane region" description="Helical" evidence="2">
    <location>
        <begin position="385"/>
        <end position="407"/>
    </location>
</feature>
<dbReference type="Pfam" id="PF17167">
    <property type="entry name" value="Glyco_hydro_94"/>
    <property type="match status" value="1"/>
</dbReference>
<evidence type="ECO:0000313" key="7">
    <source>
        <dbReference type="Proteomes" id="UP001430804"/>
    </source>
</evidence>
<keyword evidence="2" id="KW-0812">Transmembrane</keyword>
<feature type="transmembrane region" description="Helical" evidence="2">
    <location>
        <begin position="807"/>
        <end position="830"/>
    </location>
</feature>
<keyword evidence="7" id="KW-1185">Reference proteome</keyword>
<accession>A0ABS6WN66</accession>
<dbReference type="Proteomes" id="UP001430804">
    <property type="component" value="Unassembled WGS sequence"/>
</dbReference>
<feature type="region of interest" description="Disordered" evidence="1">
    <location>
        <begin position="2012"/>
        <end position="2033"/>
    </location>
</feature>
<evidence type="ECO:0000256" key="2">
    <source>
        <dbReference type="SAM" id="Phobius"/>
    </source>
</evidence>
<dbReference type="InterPro" id="IPR010383">
    <property type="entry name" value="Glyco_hydrolase_94_b-supersand"/>
</dbReference>
<keyword evidence="2" id="KW-1133">Transmembrane helix</keyword>
<feature type="domain" description="Glycoamylase-like" evidence="4">
    <location>
        <begin position="1273"/>
        <end position="1479"/>
    </location>
</feature>
<feature type="transmembrane region" description="Helical" evidence="2">
    <location>
        <begin position="904"/>
        <end position="929"/>
    </location>
</feature>
<sequence>MGLVNLHERPAGEKPIRQEFWSDESYRQTFSQLAQSEIKDPPDLSALDFFRRLDGNQEAIRGNYLEIARAADAKANLTPAAEWLLDNHHIIDENFRHLKRDMPKRFYAQLPLSESAPGRVPRTLVLAWHYVACSNSDLSLQTLREAVEGFQASAPLTIGEVWAIPAMLRFVLLENLRRLSDRVERARRRRSEANALADRIGSDVANGAQLLDAAADQLADDTFAVQLLYRLRDGNEDHVSSIADKLLATFDGTADAAIQREHARQSSGNVTTGNIVRSLRRIDDIDWLAFFESVSIVDRILAEAPDYAQLDKQTRNQYRTLIERTARRSPQSEEAVARMAAENAKEQDPHRHPLSRGGQRYLQEQAGYRRSLGEMLYVGLRRLGWIALFGPALFLSLLLTAVGLSVMPPDAPLWLLLVFGLVLLLPATDAAFGLFNFIALKLAPPRRLPAFDFSEGLPENVRTLVVIPALLTSHDTIDDLVLNLELHHLANPQTNILFALATDWPDSVTETSENDEELLDYARRSIALLSRKYAHSAPEKRFFLFHRRRLHNPQEGVWMGWERKRGKLSELNQLLRGDSDTTFVPDGDTPPDTIRYVLTLDADTRLDRGAVAQLAGKLAHPVNAPISDPRSGLVTGGHALLQPRVTASLTTGAEASIYQRTFSVNRGIDPYVFAVSDIYQDLFDEGSFTGKGLYDLDHFERATAGRLPENTVLSHDLLEGALARAALVTDVQFIEDFPVRYDVDMARQHRWARGDWQLLPFIVNPGNGLSGVSRLKMVDNLRRTLVPIAWVVASLLGWLMLDRPHAALWQTVLMASLLLTPIMNFNAALLPQQRDASLARHLVVLGGDFAALAAEAALRLTFMAHGATVMADAILRTLYRLFVSRRHLLEWKTAQQVHQAGSGSVAAAFAMMRPSVLLAVVAFAATLVFNRETALIAAPFLVLWGGAPIAAWYVSRSAETEDRLELSDTHRAELRRLARETWRYFETFAREEDHFLPPDNFQEDPKAKLARRTSPTNIGLYLLSLLSARDFGWMSFQHTIGAIERTINSVERLEKYQGHLFNWYDTETLDALHPRYVSAVDSGNLAGHLITLASALRSWAENPSVHALEDMQGIGDTFGVLRDKFAMLPPSRRVVRPLRSRLDQRLAGFAQSYEQYLNEPHQAAVRSINLTVIAEDIRRLARDLHTETDKRETGEIVWWADALKRNCYGLTEDATIDRPGAEHKARLAALSERIRKLAFDMRFDCLFDPERKLLSIGFRPDEGERDRSCYDLLASEARLASFFAIAKGDLPNEHWYHLGRPVVPLGVSGALLSWSGSMFEYLMPPLIMHEPVGSTLNLSNSAAVQTQIREGRRRGLPWGVSESAFNARDRDMNYQYHAFGIAALGLKRDLADDLVVAPYASILAAQFRPAEAVANLRRLSQNGARGIYGFYDAIDYTPQRLLEGQEFAVVRNYMAHHHGMSIVAIANAVFEGIHRQRFHADPVVKAAELLLQEKAPREIVPVTRPPERPAKGGQSAEFAEPPSSFVADPISSPREIAVLSNGRYSALISSLGTGVGRFEDLAVTRWRADPTLDTYGSHIFLRDVESQVWWSATPWLTRVGEQAHATLHDHKAEFVKKAEGLETVLECIVCHEADAEGRRLTIRNRSDQDRFIEVTSYGEIVLEKADADLAHPAFSKMFVETDVILPDGVILARRKQRNVDDQPIYFAHLFSDSVNVAGLEAETDRRAFIGRGRDISDPQAMDQGCELGGSDGFTLDPIYALRRTIRVPAFKSATLTMWNIVNRDAKARDQAVAHYRRGEMFEHELRLSWTYSQIQLRHQGISVEDANLFRSFASLLVYPDSRLAAGDATVRDAAGRQSLLWGQGISGDAPIFALRIDDEADLPVARKAAMLVHYLRQRGVSVDLALVNERRSSYVQDLNDALNAIAEQAAQRDGGVRQVFVVRRDLLGDAGWQALLAAARIVLHARNGKLSEQISRLPSQDADLAPSDDVPVAVDGAAAVAIAGSDFDAPAAQQESLDTAAGEATSATAGPGDMTHADAAELSFFNGYGGFAKSGREYVVQLRHGERTPQPWINVVARGEFGFHTSAEGASYSWALNSRDFQITPWSNDPVSNRPGETIHVVDLGTGRVATPYAALSSDPDSRYEARFGMGYCDFRSTTDWLSLQAVQTLAEDENSKLIELTLRNPTAAPLQLRVFGYVELVLGNNRARNATHVQVRPSPDGRGLLARNPFSNDFGDTEISFSLDRPARLLTASRGAFIGRNGTMRLPAALAGGALPAIEDSGGDPCMALGCDIALAAGAETRLLLKLSALPHDDREGGAAERAVTAGTSAVNRGLAAAKSEWDALLGTLQVATPDEKLDLMVNTWLPYQSIACRIRARSAFYQASGAYGFRDQLQDTSALLLQDPGLARAQILNAAGRQFPEGDFQHWWLPRSGAGVRTMISDDVVWLPHMVARYLRFTGDQALLDEAIPFIEGRELAEGEHDAFYQPDVSATSVSLFEHCVRALNLAIARTGPNGLPLILGGDWNDGMNRVGEEGRGESVWLGWFLGDTLQSFIEMTGDHLDAGLKKRWQLHREQLAAALETAGWDGQWYRRGTFDDGAPLGSSESDECQIDSIAQSWSVISGMAPPERAQQAMDSLMARLADRQHGLIKLFTPPFENTPRNPGYIKGYPPGVRENGGQYTHAASWVVYALARMGRGDAAHAAFDMINPISHSLDRNAADHYRTEPYVVAADIYGEGVRAGRGGWTWYTGSAGWLYRAAVEGILGLTLCEGKWLEVRPALPEAWPGYSADLQLGGRQRHLDVQRDGANLSITLDGEAPDAEGRFRI</sequence>
<name>A0ABS6WN66_9HYPH</name>
<dbReference type="InterPro" id="IPR037820">
    <property type="entry name" value="GH94N_NdvB"/>
</dbReference>
<dbReference type="PANTHER" id="PTHR37469">
    <property type="entry name" value="CELLOBIONIC ACID PHOSPHORYLASE-RELATED"/>
    <property type="match status" value="1"/>
</dbReference>
<protein>
    <submittedName>
        <fullName evidence="6">Protein ndvB</fullName>
    </submittedName>
</protein>
<comment type="caution">
    <text evidence="6">The sequence shown here is derived from an EMBL/GenBank/DDBJ whole genome shotgun (WGS) entry which is preliminary data.</text>
</comment>
<feature type="transmembrane region" description="Helical" evidence="2">
    <location>
        <begin position="842"/>
        <end position="858"/>
    </location>
</feature>
<evidence type="ECO:0000259" key="3">
    <source>
        <dbReference type="Pfam" id="PF06165"/>
    </source>
</evidence>
<feature type="transmembrane region" description="Helical" evidence="2">
    <location>
        <begin position="413"/>
        <end position="438"/>
    </location>
</feature>